<keyword evidence="1" id="KW-0472">Membrane</keyword>
<dbReference type="EMBL" id="LRPC01000031">
    <property type="protein sequence ID" value="KYG71841.1"/>
    <property type="molecule type" value="Genomic_DNA"/>
</dbReference>
<gene>
    <name evidence="2" type="ORF">AWW68_17650</name>
</gene>
<protein>
    <recommendedName>
        <fullName evidence="4">HEAT repeat-containing protein</fullName>
    </recommendedName>
</protein>
<dbReference type="STRING" id="333140.AWW68_17650"/>
<keyword evidence="1" id="KW-1133">Transmembrane helix</keyword>
<dbReference type="AlphaFoldDB" id="A0A150WZC4"/>
<dbReference type="Gene3D" id="1.25.10.10">
    <property type="entry name" value="Leucine-rich Repeat Variant"/>
    <property type="match status" value="1"/>
</dbReference>
<keyword evidence="3" id="KW-1185">Reference proteome</keyword>
<dbReference type="SUPFAM" id="SSF48371">
    <property type="entry name" value="ARM repeat"/>
    <property type="match status" value="1"/>
</dbReference>
<evidence type="ECO:0000313" key="2">
    <source>
        <dbReference type="EMBL" id="KYG71841.1"/>
    </source>
</evidence>
<dbReference type="InterPro" id="IPR016024">
    <property type="entry name" value="ARM-type_fold"/>
</dbReference>
<evidence type="ECO:0000313" key="3">
    <source>
        <dbReference type="Proteomes" id="UP000075606"/>
    </source>
</evidence>
<dbReference type="InterPro" id="IPR011989">
    <property type="entry name" value="ARM-like"/>
</dbReference>
<dbReference type="Proteomes" id="UP000075606">
    <property type="component" value="Unassembled WGS sequence"/>
</dbReference>
<dbReference type="OrthoDB" id="667398at2"/>
<keyword evidence="1" id="KW-0812">Transmembrane</keyword>
<sequence>MNSNKDIEILIEKYFNGETSLEEEKQLQVFFQGEDIPAELKSYQDQFLMSETLKKVSSNNFSDDDLFAKLDAREEQSRVVVMEPKRSTVLTWTYRVAAAVALIMVGFWVGGRFSTNEEVKLMQQELATLKSQLQSSSASGRLQAVSNVSGVKKSNKEMILTLEAVMKNDPNMHVRTKAVEALVKTGSKQEVLELLSGALLEESEPAVQIAIIDALIGLDESSAIQSLEKLTEEEGVLKEVKDEAYLGIFKLKEM</sequence>
<evidence type="ECO:0008006" key="4">
    <source>
        <dbReference type="Google" id="ProtNLM"/>
    </source>
</evidence>
<evidence type="ECO:0000256" key="1">
    <source>
        <dbReference type="SAM" id="Phobius"/>
    </source>
</evidence>
<accession>A0A150WZC4</accession>
<dbReference type="Pfam" id="PF13646">
    <property type="entry name" value="HEAT_2"/>
    <property type="match status" value="1"/>
</dbReference>
<proteinExistence type="predicted"/>
<name>A0A150WZC4_9BACT</name>
<comment type="caution">
    <text evidence="2">The sequence shown here is derived from an EMBL/GenBank/DDBJ whole genome shotgun (WGS) entry which is preliminary data.</text>
</comment>
<dbReference type="RefSeq" id="WP_068224879.1">
    <property type="nucleotide sequence ID" value="NZ_CP139724.1"/>
</dbReference>
<organism evidence="2 3">
    <name type="scientific">Roseivirga spongicola</name>
    <dbReference type="NCBI Taxonomy" id="333140"/>
    <lineage>
        <taxon>Bacteria</taxon>
        <taxon>Pseudomonadati</taxon>
        <taxon>Bacteroidota</taxon>
        <taxon>Cytophagia</taxon>
        <taxon>Cytophagales</taxon>
        <taxon>Roseivirgaceae</taxon>
        <taxon>Roseivirga</taxon>
    </lineage>
</organism>
<reference evidence="2 3" key="1">
    <citation type="submission" date="2016-01" db="EMBL/GenBank/DDBJ databases">
        <title>Genome sequencing of Roseivirga spongicola UST030701-084.</title>
        <authorList>
            <person name="Selvaratnam C."/>
            <person name="Thevarajoo S."/>
            <person name="Goh K.M."/>
            <person name="Ee R."/>
            <person name="Chan K.-G."/>
            <person name="Chong C.S."/>
        </authorList>
    </citation>
    <scope>NUCLEOTIDE SEQUENCE [LARGE SCALE GENOMIC DNA]</scope>
    <source>
        <strain evidence="2 3">UST030701-084</strain>
    </source>
</reference>
<feature type="transmembrane region" description="Helical" evidence="1">
    <location>
        <begin position="92"/>
        <end position="111"/>
    </location>
</feature>